<proteinExistence type="predicted"/>
<feature type="signal peptide" evidence="2">
    <location>
        <begin position="1"/>
        <end position="23"/>
    </location>
</feature>
<feature type="region of interest" description="Disordered" evidence="1">
    <location>
        <begin position="138"/>
        <end position="179"/>
    </location>
</feature>
<keyword evidence="2" id="KW-0732">Signal</keyword>
<accession>A0A1G5RUI7</accession>
<organism evidence="3 4">
    <name type="scientific">Acidaminobacter hydrogenoformans DSM 2784</name>
    <dbReference type="NCBI Taxonomy" id="1120920"/>
    <lineage>
        <taxon>Bacteria</taxon>
        <taxon>Bacillati</taxon>
        <taxon>Bacillota</taxon>
        <taxon>Clostridia</taxon>
        <taxon>Peptostreptococcales</taxon>
        <taxon>Acidaminobacteraceae</taxon>
        <taxon>Acidaminobacter</taxon>
    </lineage>
</organism>
<feature type="compositionally biased region" description="Gly residues" evidence="1">
    <location>
        <begin position="158"/>
        <end position="179"/>
    </location>
</feature>
<sequence length="198" mass="20932">MKKILLSLSLILVLALGSVAVFADDAKPTVEFKSNIEILAEIIDVDEEDVLEALRAGKSLSVQAQDADKFDEFVDAIKENRALRIDALVESGRLTKERAEVMKTFMENHDCTGTQQFAMRNALNNGERFGLGSGRANGGQGLGQTEGFDRERPNGEAAGLGQGFGPANGGRGGMMRGGFGQGGQGFGGACFQGTTDAQ</sequence>
<evidence type="ECO:0000313" key="3">
    <source>
        <dbReference type="EMBL" id="SCZ77528.1"/>
    </source>
</evidence>
<feature type="chain" id="PRO_5011608425" description="DUF1104 domain-containing protein" evidence="2">
    <location>
        <begin position="24"/>
        <end position="198"/>
    </location>
</feature>
<evidence type="ECO:0008006" key="5">
    <source>
        <dbReference type="Google" id="ProtNLM"/>
    </source>
</evidence>
<dbReference type="EMBL" id="FMWL01000003">
    <property type="protein sequence ID" value="SCZ77528.1"/>
    <property type="molecule type" value="Genomic_DNA"/>
</dbReference>
<dbReference type="AlphaFoldDB" id="A0A1G5RUI7"/>
<keyword evidence="4" id="KW-1185">Reference proteome</keyword>
<dbReference type="RefSeq" id="WP_139159769.1">
    <property type="nucleotide sequence ID" value="NZ_FMWL01000003.1"/>
</dbReference>
<evidence type="ECO:0000256" key="2">
    <source>
        <dbReference type="SAM" id="SignalP"/>
    </source>
</evidence>
<name>A0A1G5RUI7_9FIRM</name>
<protein>
    <recommendedName>
        <fullName evidence="5">DUF1104 domain-containing protein</fullName>
    </recommendedName>
</protein>
<dbReference type="STRING" id="1120920.SAMN03080599_00766"/>
<evidence type="ECO:0000256" key="1">
    <source>
        <dbReference type="SAM" id="MobiDB-lite"/>
    </source>
</evidence>
<dbReference type="Proteomes" id="UP000199208">
    <property type="component" value="Unassembled WGS sequence"/>
</dbReference>
<gene>
    <name evidence="3" type="ORF">SAMN03080599_00766</name>
</gene>
<reference evidence="3 4" key="1">
    <citation type="submission" date="2016-10" db="EMBL/GenBank/DDBJ databases">
        <authorList>
            <person name="de Groot N.N."/>
        </authorList>
    </citation>
    <scope>NUCLEOTIDE SEQUENCE [LARGE SCALE GENOMIC DNA]</scope>
    <source>
        <strain evidence="3 4">DSM 2784</strain>
    </source>
</reference>
<evidence type="ECO:0000313" key="4">
    <source>
        <dbReference type="Proteomes" id="UP000199208"/>
    </source>
</evidence>